<evidence type="ECO:0000256" key="1">
    <source>
        <dbReference type="SAM" id="MobiDB-lite"/>
    </source>
</evidence>
<feature type="region of interest" description="Disordered" evidence="1">
    <location>
        <begin position="1"/>
        <end position="37"/>
    </location>
</feature>
<dbReference type="EMBL" id="UYRU01053387">
    <property type="protein sequence ID" value="VDN12229.1"/>
    <property type="molecule type" value="Genomic_DNA"/>
</dbReference>
<feature type="compositionally biased region" description="Basic and acidic residues" evidence="1">
    <location>
        <begin position="131"/>
        <end position="146"/>
    </location>
</feature>
<sequence>MQGHTQANCHLRGRLRQDGQSEDGKKSDPLKGFKPPKSCCFCGRRGHVFEECRSRQGHRGNSRRERQKATLARLASSMTPVTKRSDLGGRLYRQNRMARSLDAGGGFAGRFALDSDDDDGDADPRTRKRIERATNRVERKLFEKALKRTLGQKSKAKKKGRHISSSPPPPPTHSLDGRL</sequence>
<dbReference type="AlphaFoldDB" id="A0A3P7NTI4"/>
<evidence type="ECO:0008006" key="4">
    <source>
        <dbReference type="Google" id="ProtNLM"/>
    </source>
</evidence>
<dbReference type="OrthoDB" id="425619at2759"/>
<dbReference type="Gene3D" id="4.10.60.10">
    <property type="entry name" value="Zinc finger, CCHC-type"/>
    <property type="match status" value="1"/>
</dbReference>
<accession>A0A3P7NTI4</accession>
<keyword evidence="3" id="KW-1185">Reference proteome</keyword>
<evidence type="ECO:0000313" key="3">
    <source>
        <dbReference type="Proteomes" id="UP000281553"/>
    </source>
</evidence>
<dbReference type="Proteomes" id="UP000281553">
    <property type="component" value="Unassembled WGS sequence"/>
</dbReference>
<reference evidence="2 3" key="1">
    <citation type="submission" date="2018-11" db="EMBL/GenBank/DDBJ databases">
        <authorList>
            <consortium name="Pathogen Informatics"/>
        </authorList>
    </citation>
    <scope>NUCLEOTIDE SEQUENCE [LARGE SCALE GENOMIC DNA]</scope>
</reference>
<feature type="region of interest" description="Disordered" evidence="1">
    <location>
        <begin position="102"/>
        <end position="179"/>
    </location>
</feature>
<gene>
    <name evidence="2" type="ORF">DILT_LOCUS8060</name>
</gene>
<organism evidence="2 3">
    <name type="scientific">Dibothriocephalus latus</name>
    <name type="common">Fish tapeworm</name>
    <name type="synonym">Diphyllobothrium latum</name>
    <dbReference type="NCBI Taxonomy" id="60516"/>
    <lineage>
        <taxon>Eukaryota</taxon>
        <taxon>Metazoa</taxon>
        <taxon>Spiralia</taxon>
        <taxon>Lophotrochozoa</taxon>
        <taxon>Platyhelminthes</taxon>
        <taxon>Cestoda</taxon>
        <taxon>Eucestoda</taxon>
        <taxon>Diphyllobothriidea</taxon>
        <taxon>Diphyllobothriidae</taxon>
        <taxon>Dibothriocephalus</taxon>
    </lineage>
</organism>
<feature type="compositionally biased region" description="Basic and acidic residues" evidence="1">
    <location>
        <begin position="15"/>
        <end position="31"/>
    </location>
</feature>
<evidence type="ECO:0000313" key="2">
    <source>
        <dbReference type="EMBL" id="VDN12229.1"/>
    </source>
</evidence>
<proteinExistence type="predicted"/>
<name>A0A3P7NTI4_DIBLA</name>
<protein>
    <recommendedName>
        <fullName evidence="4">CCHC-type domain-containing protein</fullName>
    </recommendedName>
</protein>